<dbReference type="STRING" id="266117.Rxyl_1692"/>
<evidence type="ECO:0000313" key="7">
    <source>
        <dbReference type="EMBL" id="ABG04652.1"/>
    </source>
</evidence>
<dbReference type="EMBL" id="CP000386">
    <property type="protein sequence ID" value="ABG04652.1"/>
    <property type="molecule type" value="Genomic_DNA"/>
</dbReference>
<feature type="domain" description="Aconitase A/isopropylmalate dehydratase small subunit swivel" evidence="6">
    <location>
        <begin position="52"/>
        <end position="108"/>
    </location>
</feature>
<dbReference type="GO" id="GO:0016836">
    <property type="term" value="F:hydro-lyase activity"/>
    <property type="evidence" value="ECO:0007669"/>
    <property type="project" value="InterPro"/>
</dbReference>
<dbReference type="NCBIfam" id="TIGR02087">
    <property type="entry name" value="LEUD_arch"/>
    <property type="match status" value="1"/>
</dbReference>
<keyword evidence="3 7" id="KW-0456">Lyase</keyword>
<dbReference type="AlphaFoldDB" id="Q1AVC6"/>
<dbReference type="InterPro" id="IPR033940">
    <property type="entry name" value="IPMI_Swivel"/>
</dbReference>
<dbReference type="Pfam" id="PF00694">
    <property type="entry name" value="Aconitase_C"/>
    <property type="match status" value="1"/>
</dbReference>
<dbReference type="eggNOG" id="COG0066">
    <property type="taxonomic scope" value="Bacteria"/>
</dbReference>
<protein>
    <recommendedName>
        <fullName evidence="2">3-isopropylmalate dehydratase small subunit</fullName>
    </recommendedName>
    <alternativeName>
        <fullName evidence="4">Alpha-IPM isomerase</fullName>
    </alternativeName>
    <alternativeName>
        <fullName evidence="5">Isopropylmalate isomerase</fullName>
    </alternativeName>
</protein>
<gene>
    <name evidence="7" type="ordered locus">Rxyl_1692</name>
</gene>
<dbReference type="PANTHER" id="PTHR43345:SF2">
    <property type="entry name" value="3-ISOPROPYLMALATE DEHYDRATASE SMALL SUBUNIT 1"/>
    <property type="match status" value="1"/>
</dbReference>
<evidence type="ECO:0000256" key="2">
    <source>
        <dbReference type="ARBA" id="ARBA00017233"/>
    </source>
</evidence>
<comment type="similarity">
    <text evidence="1">Belongs to the LeuD family. LeuD type 2 subfamily.</text>
</comment>
<dbReference type="KEGG" id="rxy:Rxyl_1692"/>
<dbReference type="InterPro" id="IPR011827">
    <property type="entry name" value="LeuD_type2/HacB/DmdB"/>
</dbReference>
<evidence type="ECO:0000313" key="8">
    <source>
        <dbReference type="Proteomes" id="UP000006637"/>
    </source>
</evidence>
<accession>Q1AVC6</accession>
<dbReference type="PhylomeDB" id="Q1AVC6"/>
<evidence type="ECO:0000256" key="4">
    <source>
        <dbReference type="ARBA" id="ARBA00031631"/>
    </source>
</evidence>
<dbReference type="RefSeq" id="WP_011564669.1">
    <property type="nucleotide sequence ID" value="NC_008148.1"/>
</dbReference>
<proteinExistence type="inferred from homology"/>
<dbReference type="CDD" id="cd01577">
    <property type="entry name" value="IPMI_Swivel"/>
    <property type="match status" value="1"/>
</dbReference>
<dbReference type="PANTHER" id="PTHR43345">
    <property type="entry name" value="3-ISOPROPYLMALATE DEHYDRATASE SMALL SUBUNIT 2-RELATED-RELATED"/>
    <property type="match status" value="1"/>
</dbReference>
<dbReference type="Gene3D" id="3.20.19.10">
    <property type="entry name" value="Aconitase, domain 4"/>
    <property type="match status" value="1"/>
</dbReference>
<organism evidence="7 8">
    <name type="scientific">Rubrobacter xylanophilus (strain DSM 9941 / JCM 11954 / NBRC 16129 / PRD-1)</name>
    <dbReference type="NCBI Taxonomy" id="266117"/>
    <lineage>
        <taxon>Bacteria</taxon>
        <taxon>Bacillati</taxon>
        <taxon>Actinomycetota</taxon>
        <taxon>Rubrobacteria</taxon>
        <taxon>Rubrobacterales</taxon>
        <taxon>Rubrobacteraceae</taxon>
        <taxon>Rubrobacter</taxon>
    </lineage>
</organism>
<evidence type="ECO:0000259" key="6">
    <source>
        <dbReference type="Pfam" id="PF00694"/>
    </source>
</evidence>
<name>Q1AVC6_RUBXD</name>
<evidence type="ECO:0000256" key="5">
    <source>
        <dbReference type="ARBA" id="ARBA00033368"/>
    </source>
</evidence>
<dbReference type="InterPro" id="IPR015928">
    <property type="entry name" value="Aconitase/3IPM_dehydase_swvl"/>
</dbReference>
<dbReference type="Proteomes" id="UP000006637">
    <property type="component" value="Chromosome"/>
</dbReference>
<dbReference type="SUPFAM" id="SSF52016">
    <property type="entry name" value="LeuD/IlvD-like"/>
    <property type="match status" value="1"/>
</dbReference>
<evidence type="ECO:0000256" key="1">
    <source>
        <dbReference type="ARBA" id="ARBA00009869"/>
    </source>
</evidence>
<reference evidence="7 8" key="1">
    <citation type="submission" date="2006-06" db="EMBL/GenBank/DDBJ databases">
        <title>Complete sequence of Rubrobacter xylanophilus DSM 9941.</title>
        <authorList>
            <consortium name="US DOE Joint Genome Institute"/>
            <person name="Copeland A."/>
            <person name="Lucas S."/>
            <person name="Lapidus A."/>
            <person name="Barry K."/>
            <person name="Detter J.C."/>
            <person name="Glavina del Rio T."/>
            <person name="Hammon N."/>
            <person name="Israni S."/>
            <person name="Dalin E."/>
            <person name="Tice H."/>
            <person name="Pitluck S."/>
            <person name="Munk A.C."/>
            <person name="Brettin T."/>
            <person name="Bruce D."/>
            <person name="Han C."/>
            <person name="Tapia R."/>
            <person name="Gilna P."/>
            <person name="Schmutz J."/>
            <person name="Larimer F."/>
            <person name="Land M."/>
            <person name="Hauser L."/>
            <person name="Kyrpides N."/>
            <person name="Lykidis A."/>
            <person name="da Costa M.S."/>
            <person name="Rainey F.A."/>
            <person name="Empadinhas N."/>
            <person name="Jolivet E."/>
            <person name="Battista J.R."/>
            <person name="Richardson P."/>
        </authorList>
    </citation>
    <scope>NUCLEOTIDE SEQUENCE [LARGE SCALE GENOMIC DNA]</scope>
    <source>
        <strain evidence="8">DSM 9941 / NBRC 16129 / PRD-1</strain>
    </source>
</reference>
<evidence type="ECO:0000256" key="3">
    <source>
        <dbReference type="ARBA" id="ARBA00023239"/>
    </source>
</evidence>
<dbReference type="OrthoDB" id="9777465at2"/>
<dbReference type="InterPro" id="IPR050075">
    <property type="entry name" value="LeuD"/>
</dbReference>
<sequence>MIIEGRAVLVQQDNVDTDMLYPGAYLNIDDPEGMKPYLFEGLDPGLREELDGDVILVVGENFGAGSSREHVVQAMKAWNIRCVLGKSFVRIFYRNCINLGLLAIVQPQAAEEIKANDIVRIDTKAGELSAAGRRYSIPQIPDFVLDMVSSGGLVSWASRRMEENTGP</sequence>
<dbReference type="InterPro" id="IPR000573">
    <property type="entry name" value="AconitaseA/IPMdHydase_ssu_swvl"/>
</dbReference>
<keyword evidence="8" id="KW-1185">Reference proteome</keyword>
<dbReference type="HOGENOM" id="CLU_081378_1_1_11"/>